<dbReference type="GO" id="GO:0009245">
    <property type="term" value="P:lipid A biosynthetic process"/>
    <property type="evidence" value="ECO:0007669"/>
    <property type="project" value="UniProtKB-KW"/>
</dbReference>
<keyword evidence="3" id="KW-0444">Lipid biosynthesis</keyword>
<evidence type="ECO:0000256" key="2">
    <source>
        <dbReference type="ARBA" id="ARBA00022475"/>
    </source>
</evidence>
<evidence type="ECO:0000256" key="1">
    <source>
        <dbReference type="ARBA" id="ARBA00004651"/>
    </source>
</evidence>
<feature type="transmembrane region" description="Helical" evidence="11">
    <location>
        <begin position="52"/>
        <end position="71"/>
    </location>
</feature>
<reference evidence="13" key="1">
    <citation type="submission" date="2020-08" db="EMBL/GenBank/DDBJ databases">
        <title>Genomic Encyclopedia of Type Strains, Phase IV (KMG-IV): sequencing the most valuable type-strain genomes for metagenomic binning, comparative biology and taxonomic classification.</title>
        <authorList>
            <person name="Goeker M."/>
        </authorList>
    </citation>
    <scope>NUCLEOTIDE SEQUENCE [LARGE SCALE GENOMIC DNA]</scope>
    <source>
        <strain evidence="13">DSM 105720</strain>
    </source>
</reference>
<organism evidence="13 14">
    <name type="scientific">Bacteroides reticulotermitis</name>
    <dbReference type="NCBI Taxonomy" id="1133319"/>
    <lineage>
        <taxon>Bacteria</taxon>
        <taxon>Pseudomonadati</taxon>
        <taxon>Bacteroidota</taxon>
        <taxon>Bacteroidia</taxon>
        <taxon>Bacteroidales</taxon>
        <taxon>Bacteroidaceae</taxon>
        <taxon>Bacteroides</taxon>
    </lineage>
</organism>
<evidence type="ECO:0000313" key="14">
    <source>
        <dbReference type="Proteomes" id="UP000560658"/>
    </source>
</evidence>
<feature type="domain" description="EamA" evidence="12">
    <location>
        <begin position="52"/>
        <end position="121"/>
    </location>
</feature>
<evidence type="ECO:0000256" key="4">
    <source>
        <dbReference type="ARBA" id="ARBA00022519"/>
    </source>
</evidence>
<keyword evidence="5" id="KW-0441">Lipid A biosynthesis</keyword>
<protein>
    <submittedName>
        <fullName evidence="13">Undecaprenyl phosphate-alpha-L-ara4N flippase subunit ArnF</fullName>
    </submittedName>
</protein>
<comment type="subcellular location">
    <subcellularLocation>
        <location evidence="1">Cell membrane</location>
        <topology evidence="1">Multi-pass membrane protein</topology>
    </subcellularLocation>
</comment>
<keyword evidence="2" id="KW-1003">Cell membrane</keyword>
<dbReference type="Pfam" id="PF00892">
    <property type="entry name" value="EamA"/>
    <property type="match status" value="1"/>
</dbReference>
<dbReference type="SUPFAM" id="SSF103481">
    <property type="entry name" value="Multidrug resistance efflux transporter EmrE"/>
    <property type="match status" value="1"/>
</dbReference>
<dbReference type="InterPro" id="IPR037185">
    <property type="entry name" value="EmrE-like"/>
</dbReference>
<dbReference type="AlphaFoldDB" id="A0A840CVE8"/>
<comment type="caution">
    <text evidence="13">The sequence shown here is derived from an EMBL/GenBank/DDBJ whole genome shotgun (WGS) entry which is preliminary data.</text>
</comment>
<evidence type="ECO:0000256" key="7">
    <source>
        <dbReference type="ARBA" id="ARBA00022985"/>
    </source>
</evidence>
<feature type="transmembrane region" description="Helical" evidence="11">
    <location>
        <begin position="104"/>
        <end position="121"/>
    </location>
</feature>
<keyword evidence="14" id="KW-1185">Reference proteome</keyword>
<keyword evidence="10 11" id="KW-0472">Membrane</keyword>
<feature type="transmembrane region" description="Helical" evidence="11">
    <location>
        <begin position="78"/>
        <end position="98"/>
    </location>
</feature>
<dbReference type="Gene3D" id="1.10.3730.20">
    <property type="match status" value="1"/>
</dbReference>
<dbReference type="PANTHER" id="PTHR30561">
    <property type="entry name" value="SMR FAMILY PROTON-DEPENDENT DRUG EFFLUX TRANSPORTER SUGE"/>
    <property type="match status" value="1"/>
</dbReference>
<dbReference type="GO" id="GO:0005886">
    <property type="term" value="C:plasma membrane"/>
    <property type="evidence" value="ECO:0007669"/>
    <property type="project" value="UniProtKB-SubCell"/>
</dbReference>
<keyword evidence="7" id="KW-0448">Lipopolysaccharide biosynthesis</keyword>
<gene>
    <name evidence="13" type="ORF">GGR06_001826</name>
</gene>
<accession>A0A840CVE8</accession>
<evidence type="ECO:0000256" key="10">
    <source>
        <dbReference type="ARBA" id="ARBA00023136"/>
    </source>
</evidence>
<evidence type="ECO:0000259" key="12">
    <source>
        <dbReference type="Pfam" id="PF00892"/>
    </source>
</evidence>
<dbReference type="RefSeq" id="WP_044160431.1">
    <property type="nucleotide sequence ID" value="NZ_JACIER010000006.1"/>
</dbReference>
<sequence length="123" mass="13906">MGYLYVFLTVLFTVYGQIVLKWRITDLNWSLNVNDGGMQMLFSYLKFLFDPLVFSGFASAFIASIFWILAMTKFDITYAYPFMSLSPALVFVLGVFVLGEPFTIGKLVGLVVIIIGIYITVKL</sequence>
<name>A0A840CVE8_9BACE</name>
<evidence type="ECO:0000256" key="6">
    <source>
        <dbReference type="ARBA" id="ARBA00022692"/>
    </source>
</evidence>
<dbReference type="GO" id="GO:0009103">
    <property type="term" value="P:lipopolysaccharide biosynthetic process"/>
    <property type="evidence" value="ECO:0007669"/>
    <property type="project" value="UniProtKB-KW"/>
</dbReference>
<evidence type="ECO:0000313" key="13">
    <source>
        <dbReference type="EMBL" id="MBB4044037.1"/>
    </source>
</evidence>
<keyword evidence="4" id="KW-0997">Cell inner membrane</keyword>
<dbReference type="EMBL" id="JACIER010000006">
    <property type="protein sequence ID" value="MBB4044037.1"/>
    <property type="molecule type" value="Genomic_DNA"/>
</dbReference>
<keyword evidence="6 11" id="KW-0812">Transmembrane</keyword>
<evidence type="ECO:0000256" key="8">
    <source>
        <dbReference type="ARBA" id="ARBA00022989"/>
    </source>
</evidence>
<dbReference type="GO" id="GO:0022857">
    <property type="term" value="F:transmembrane transporter activity"/>
    <property type="evidence" value="ECO:0007669"/>
    <property type="project" value="InterPro"/>
</dbReference>
<keyword evidence="9" id="KW-0443">Lipid metabolism</keyword>
<dbReference type="Proteomes" id="UP000560658">
    <property type="component" value="Unassembled WGS sequence"/>
</dbReference>
<keyword evidence="8 11" id="KW-1133">Transmembrane helix</keyword>
<evidence type="ECO:0000256" key="3">
    <source>
        <dbReference type="ARBA" id="ARBA00022516"/>
    </source>
</evidence>
<proteinExistence type="predicted"/>
<evidence type="ECO:0000256" key="5">
    <source>
        <dbReference type="ARBA" id="ARBA00022556"/>
    </source>
</evidence>
<dbReference type="InterPro" id="IPR000620">
    <property type="entry name" value="EamA_dom"/>
</dbReference>
<evidence type="ECO:0000256" key="11">
    <source>
        <dbReference type="SAM" id="Phobius"/>
    </source>
</evidence>
<dbReference type="InterPro" id="IPR000390">
    <property type="entry name" value="Small_drug/metabolite_transptr"/>
</dbReference>
<evidence type="ECO:0000256" key="9">
    <source>
        <dbReference type="ARBA" id="ARBA00023098"/>
    </source>
</evidence>
<dbReference type="PANTHER" id="PTHR30561:SF9">
    <property type="entry name" value="4-AMINO-4-DEOXY-L-ARABINOSE-PHOSPHOUNDECAPRENOL FLIPPASE SUBUNIT ARNF-RELATED"/>
    <property type="match status" value="1"/>
</dbReference>